<comment type="catalytic activity">
    <reaction evidence="2 8">
        <text>Release of an N-terminal amino acid, preferentially leucine, but not glutamic or aspartic acids.</text>
        <dbReference type="EC" id="3.4.11.10"/>
    </reaction>
</comment>
<evidence type="ECO:0000256" key="8">
    <source>
        <dbReference type="HAMAP-Rule" id="MF_00181"/>
    </source>
</evidence>
<feature type="binding site" evidence="8">
    <location>
        <position position="261"/>
    </location>
    <ligand>
        <name>Mn(2+)</name>
        <dbReference type="ChEBI" id="CHEBI:29035"/>
        <label>1</label>
    </ligand>
</feature>
<dbReference type="NCBIfam" id="NF002074">
    <property type="entry name" value="PRK00913.1-4"/>
    <property type="match status" value="1"/>
</dbReference>
<evidence type="ECO:0000256" key="7">
    <source>
        <dbReference type="ARBA" id="ARBA00049972"/>
    </source>
</evidence>
<feature type="binding site" evidence="8">
    <location>
        <position position="256"/>
    </location>
    <ligand>
        <name>Mn(2+)</name>
        <dbReference type="ChEBI" id="CHEBI:29035"/>
        <label>2</label>
    </ligand>
</feature>
<name>R4RQI9_PHYAS</name>
<dbReference type="PATRIC" id="fig|980422.3.peg.796"/>
<dbReference type="HOGENOM" id="CLU_013734_6_0_14"/>
<evidence type="ECO:0000313" key="11">
    <source>
        <dbReference type="Proteomes" id="UP000013941"/>
    </source>
</evidence>
<feature type="active site" evidence="8">
    <location>
        <position position="342"/>
    </location>
</feature>
<comment type="subcellular location">
    <subcellularLocation>
        <location evidence="8">Cytoplasm</location>
    </subcellularLocation>
</comment>
<protein>
    <recommendedName>
        <fullName evidence="8">Probable cytosol aminopeptidase</fullName>
        <ecNumber evidence="8">3.4.11.1</ecNumber>
    </recommendedName>
    <alternativeName>
        <fullName evidence="8">Leucine aminopeptidase</fullName>
        <shortName evidence="8">LAP</shortName>
        <ecNumber evidence="8">3.4.11.10</ecNumber>
    </alternativeName>
    <alternativeName>
        <fullName evidence="8">Leucyl aminopeptidase</fullName>
    </alternativeName>
</protein>
<dbReference type="AlphaFoldDB" id="R4RQI9"/>
<dbReference type="OrthoDB" id="9809354at2"/>
<feature type="binding site" evidence="8">
    <location>
        <position position="340"/>
    </location>
    <ligand>
        <name>Mn(2+)</name>
        <dbReference type="ChEBI" id="CHEBI:29035"/>
        <label>2</label>
    </ligand>
</feature>
<dbReference type="InterPro" id="IPR008283">
    <property type="entry name" value="Peptidase_M17_N"/>
</dbReference>
<dbReference type="RefSeq" id="WP_012358729.1">
    <property type="nucleotide sequence ID" value="NC_021236.1"/>
</dbReference>
<dbReference type="Pfam" id="PF00883">
    <property type="entry name" value="Peptidase_M17"/>
    <property type="match status" value="1"/>
</dbReference>
<dbReference type="HAMAP" id="MF_00181">
    <property type="entry name" value="Cytosol_peptidase_M17"/>
    <property type="match status" value="1"/>
</dbReference>
<keyword evidence="4 8" id="KW-0031">Aminopeptidase</keyword>
<dbReference type="Pfam" id="PF02789">
    <property type="entry name" value="Peptidase_M17_N"/>
    <property type="match status" value="1"/>
</dbReference>
<dbReference type="SMR" id="R4RQI9"/>
<dbReference type="SUPFAM" id="SSF53187">
    <property type="entry name" value="Zn-dependent exopeptidases"/>
    <property type="match status" value="1"/>
</dbReference>
<sequence length="493" mass="53998">MKIYFKKNYLPSMDVDTAVVLQVEKYENSFGLEAVDPKGVAKKSFLRENFKGVFGTQVKLLYPEGSPVACLQVMGLGKQEEINDQTFLKTGGLCFPQLNKANKVVVFADALGIENQTSQVMHFALGLLLRSYSFKHYHTQKTKNEKNLEITFITENAELCQKEFDDVKAILGGVNLTKELVNEPANILGTNEFVERTQQLQTLGVEVEVLNKETLEKLGMNALLGVAQGSQRPPYLVVMKWLGGNENEKPVAFVGKGVVFDTGGISLKPSNKMEDMKGDMAGAATVVGLMHALAARKAKVNVLGVIGLVENMPGSNAQRPGDIVTSMSGQTIEVINTDAEGRLVLADALWYCKTKLQPKMIIDLATLTGAIVVALGYEYAGLFSNNKELVKQLVHSGEVTEEKVWQFPLGPEYDRLVDGKFADISNCPVGYGAGSITAAQFLKRFVGDDIPWAHIDIAGVASGKKKNEFNSSWASGFGVRLLNHLVKDYYENK</sequence>
<evidence type="ECO:0000256" key="5">
    <source>
        <dbReference type="ARBA" id="ARBA00022670"/>
    </source>
</evidence>
<dbReference type="Proteomes" id="UP000013941">
    <property type="component" value="Chromosome"/>
</dbReference>
<dbReference type="GO" id="GO:0005737">
    <property type="term" value="C:cytoplasm"/>
    <property type="evidence" value="ECO:0007669"/>
    <property type="project" value="UniProtKB-SubCell"/>
</dbReference>
<comment type="similarity">
    <text evidence="3 8">Belongs to the peptidase M17 family.</text>
</comment>
<feature type="binding site" evidence="8">
    <location>
        <position position="340"/>
    </location>
    <ligand>
        <name>Mn(2+)</name>
        <dbReference type="ChEBI" id="CHEBI:29035"/>
        <label>1</label>
    </ligand>
</feature>
<dbReference type="GO" id="GO:0070006">
    <property type="term" value="F:metalloaminopeptidase activity"/>
    <property type="evidence" value="ECO:0007669"/>
    <property type="project" value="InterPro"/>
</dbReference>
<keyword evidence="6 8" id="KW-0378">Hydrolase</keyword>
<gene>
    <name evidence="8 10" type="primary">pepA</name>
    <name evidence="10" type="ORF">SLY_0861</name>
</gene>
<evidence type="ECO:0000256" key="6">
    <source>
        <dbReference type="ARBA" id="ARBA00022801"/>
    </source>
</evidence>
<dbReference type="PRINTS" id="PR00481">
    <property type="entry name" value="LAMNOPPTDASE"/>
</dbReference>
<dbReference type="SUPFAM" id="SSF52949">
    <property type="entry name" value="Macro domain-like"/>
    <property type="match status" value="1"/>
</dbReference>
<dbReference type="CDD" id="cd00433">
    <property type="entry name" value="Peptidase_M17"/>
    <property type="match status" value="1"/>
</dbReference>
<evidence type="ECO:0000313" key="10">
    <source>
        <dbReference type="EMBL" id="AGL90776.1"/>
    </source>
</evidence>
<organism evidence="10 11">
    <name type="scientific">Strawberry lethal yellows phytoplasma (CPA) str. NZSb11</name>
    <dbReference type="NCBI Taxonomy" id="980422"/>
    <lineage>
        <taxon>Bacteria</taxon>
        <taxon>Bacillati</taxon>
        <taxon>Mycoplasmatota</taxon>
        <taxon>Mollicutes</taxon>
        <taxon>Acholeplasmatales</taxon>
        <taxon>Acholeplasmataceae</taxon>
        <taxon>Candidatus Phytoplasma</taxon>
        <taxon>16SrXII (Stolbur group)</taxon>
    </lineage>
</organism>
<dbReference type="Gene3D" id="3.40.220.10">
    <property type="entry name" value="Leucine Aminopeptidase, subunit E, domain 1"/>
    <property type="match status" value="1"/>
</dbReference>
<feature type="binding site" evidence="8">
    <location>
        <position position="261"/>
    </location>
    <ligand>
        <name>Mn(2+)</name>
        <dbReference type="ChEBI" id="CHEBI:29035"/>
        <label>2</label>
    </ligand>
</feature>
<dbReference type="Gene3D" id="3.40.630.10">
    <property type="entry name" value="Zn peptidases"/>
    <property type="match status" value="1"/>
</dbReference>
<dbReference type="GO" id="GO:0030145">
    <property type="term" value="F:manganese ion binding"/>
    <property type="evidence" value="ECO:0007669"/>
    <property type="project" value="UniProtKB-UniRule"/>
</dbReference>
<evidence type="ECO:0000259" key="9">
    <source>
        <dbReference type="PROSITE" id="PS00631"/>
    </source>
</evidence>
<evidence type="ECO:0000256" key="3">
    <source>
        <dbReference type="ARBA" id="ARBA00009528"/>
    </source>
</evidence>
<feature type="binding site" evidence="8">
    <location>
        <position position="338"/>
    </location>
    <ligand>
        <name>Mn(2+)</name>
        <dbReference type="ChEBI" id="CHEBI:29035"/>
        <label>1</label>
    </ligand>
</feature>
<comment type="catalytic activity">
    <reaction evidence="1 8">
        <text>Release of an N-terminal amino acid, Xaa-|-Yaa-, in which Xaa is preferably Leu, but may be other amino acids including Pro although not Arg or Lys, and Yaa may be Pro. Amino acid amides and methyl esters are also readily hydrolyzed, but rates on arylamides are exceedingly low.</text>
        <dbReference type="EC" id="3.4.11.1"/>
    </reaction>
</comment>
<feature type="binding site" evidence="8">
    <location>
        <position position="279"/>
    </location>
    <ligand>
        <name>Mn(2+)</name>
        <dbReference type="ChEBI" id="CHEBI:29035"/>
        <label>2</label>
    </ligand>
</feature>
<dbReference type="GO" id="GO:0006508">
    <property type="term" value="P:proteolysis"/>
    <property type="evidence" value="ECO:0007669"/>
    <property type="project" value="UniProtKB-KW"/>
</dbReference>
<keyword evidence="8" id="KW-0963">Cytoplasm</keyword>
<keyword evidence="11" id="KW-1185">Reference proteome</keyword>
<keyword evidence="5 8" id="KW-0645">Protease</keyword>
<keyword evidence="8" id="KW-0479">Metal-binding</keyword>
<evidence type="ECO:0000256" key="4">
    <source>
        <dbReference type="ARBA" id="ARBA00022438"/>
    </source>
</evidence>
<dbReference type="PANTHER" id="PTHR11963:SF23">
    <property type="entry name" value="CYTOSOL AMINOPEPTIDASE"/>
    <property type="match status" value="1"/>
</dbReference>
<dbReference type="InterPro" id="IPR023042">
    <property type="entry name" value="Peptidase_M17_leu_NH2_pept"/>
</dbReference>
<dbReference type="PANTHER" id="PTHR11963">
    <property type="entry name" value="LEUCINE AMINOPEPTIDASE-RELATED"/>
    <property type="match status" value="1"/>
</dbReference>
<dbReference type="InterPro" id="IPR043472">
    <property type="entry name" value="Macro_dom-like"/>
</dbReference>
<comment type="cofactor">
    <cofactor evidence="8">
        <name>Mn(2+)</name>
        <dbReference type="ChEBI" id="CHEBI:29035"/>
    </cofactor>
    <text evidence="8">Binds 2 manganese ions per subunit.</text>
</comment>
<proteinExistence type="inferred from homology"/>
<keyword evidence="8" id="KW-0464">Manganese</keyword>
<feature type="active site" evidence="8">
    <location>
        <position position="268"/>
    </location>
</feature>
<dbReference type="InterPro" id="IPR011356">
    <property type="entry name" value="Leucine_aapep/pepB"/>
</dbReference>
<evidence type="ECO:0000256" key="1">
    <source>
        <dbReference type="ARBA" id="ARBA00000135"/>
    </source>
</evidence>
<dbReference type="NCBIfam" id="NF002077">
    <property type="entry name" value="PRK00913.2-4"/>
    <property type="match status" value="1"/>
</dbReference>
<dbReference type="KEGG" id="nzs:SLY_0861"/>
<dbReference type="EC" id="3.4.11.10" evidence="8"/>
<accession>R4RQI9</accession>
<dbReference type="NCBIfam" id="NF002075">
    <property type="entry name" value="PRK00913.2-2"/>
    <property type="match status" value="1"/>
</dbReference>
<dbReference type="EMBL" id="CP002548">
    <property type="protein sequence ID" value="AGL90776.1"/>
    <property type="molecule type" value="Genomic_DNA"/>
</dbReference>
<comment type="function">
    <text evidence="7 8">Presumably involved in the processing and regular turnover of intracellular proteins. Catalyzes the removal of unsubstituted N-terminal amino acids from various peptides.</text>
</comment>
<feature type="domain" description="Cytosol aminopeptidase" evidence="9">
    <location>
        <begin position="336"/>
        <end position="343"/>
    </location>
</feature>
<reference evidence="10 11" key="1">
    <citation type="journal article" date="2013" name="BMC Genomics">
        <title>Comparison of the complete genome sequence of two closely related isolates of 'Candidatus Phytoplasma australiense' reveals genome plasticity.</title>
        <authorList>
            <person name="Andersen M.T."/>
            <person name="Liefting L.W."/>
            <person name="Havukkala I."/>
            <person name="Beever R.E."/>
        </authorList>
    </citation>
    <scope>NUCLEOTIDE SEQUENCE [LARGE SCALE GENOMIC DNA]</scope>
    <source>
        <strain evidence="10 11">NZSb11</strain>
    </source>
</reference>
<dbReference type="PROSITE" id="PS00631">
    <property type="entry name" value="CYTOSOL_AP"/>
    <property type="match status" value="1"/>
</dbReference>
<dbReference type="InterPro" id="IPR000819">
    <property type="entry name" value="Peptidase_M17_C"/>
</dbReference>
<evidence type="ECO:0000256" key="2">
    <source>
        <dbReference type="ARBA" id="ARBA00000967"/>
    </source>
</evidence>
<dbReference type="EC" id="3.4.11.1" evidence="8"/>